<dbReference type="GO" id="GO:0046872">
    <property type="term" value="F:metal ion binding"/>
    <property type="evidence" value="ECO:0007669"/>
    <property type="project" value="UniProtKB-KW"/>
</dbReference>
<evidence type="ECO:0000256" key="8">
    <source>
        <dbReference type="ARBA" id="ARBA00022842"/>
    </source>
</evidence>
<proteinExistence type="inferred from homology"/>
<gene>
    <name evidence="14" type="primary">folC</name>
    <name evidence="14" type="ORF">GCM10011351_11310</name>
</gene>
<dbReference type="SUPFAM" id="SSF53244">
    <property type="entry name" value="MurD-like peptide ligases, peptide-binding domain"/>
    <property type="match status" value="1"/>
</dbReference>
<comment type="similarity">
    <text evidence="2 11">Belongs to the folylpolyglutamate synthase family.</text>
</comment>
<dbReference type="NCBIfam" id="TIGR01499">
    <property type="entry name" value="folC"/>
    <property type="match status" value="1"/>
</dbReference>
<protein>
    <recommendedName>
        <fullName evidence="3">tetrahydrofolate synthase</fullName>
        <ecNumber evidence="3">6.3.2.17</ecNumber>
    </recommendedName>
    <alternativeName>
        <fullName evidence="9">Tetrahydrofolylpolyglutamate synthase</fullName>
    </alternativeName>
</protein>
<comment type="cofactor">
    <cofactor evidence="1">
        <name>Mg(2+)</name>
        <dbReference type="ChEBI" id="CHEBI:18420"/>
    </cofactor>
</comment>
<evidence type="ECO:0000256" key="4">
    <source>
        <dbReference type="ARBA" id="ARBA00022598"/>
    </source>
</evidence>
<dbReference type="PANTHER" id="PTHR11136">
    <property type="entry name" value="FOLYLPOLYGLUTAMATE SYNTHASE-RELATED"/>
    <property type="match status" value="1"/>
</dbReference>
<evidence type="ECO:0000256" key="6">
    <source>
        <dbReference type="ARBA" id="ARBA00022741"/>
    </source>
</evidence>
<keyword evidence="4 11" id="KW-0436">Ligase</keyword>
<keyword evidence="6 11" id="KW-0547">Nucleotide-binding</keyword>
<evidence type="ECO:0000259" key="12">
    <source>
        <dbReference type="Pfam" id="PF02875"/>
    </source>
</evidence>
<comment type="catalytic activity">
    <reaction evidence="10">
        <text>(6S)-5,6,7,8-tetrahydrofolyl-(gamma-L-Glu)(n) + L-glutamate + ATP = (6S)-5,6,7,8-tetrahydrofolyl-(gamma-L-Glu)(n+1) + ADP + phosphate + H(+)</text>
        <dbReference type="Rhea" id="RHEA:10580"/>
        <dbReference type="Rhea" id="RHEA-COMP:14738"/>
        <dbReference type="Rhea" id="RHEA-COMP:14740"/>
        <dbReference type="ChEBI" id="CHEBI:15378"/>
        <dbReference type="ChEBI" id="CHEBI:29985"/>
        <dbReference type="ChEBI" id="CHEBI:30616"/>
        <dbReference type="ChEBI" id="CHEBI:43474"/>
        <dbReference type="ChEBI" id="CHEBI:141005"/>
        <dbReference type="ChEBI" id="CHEBI:456216"/>
        <dbReference type="EC" id="6.3.2.17"/>
    </reaction>
</comment>
<keyword evidence="15" id="KW-1185">Reference proteome</keyword>
<dbReference type="GO" id="GO:0005737">
    <property type="term" value="C:cytoplasm"/>
    <property type="evidence" value="ECO:0007669"/>
    <property type="project" value="TreeGrafter"/>
</dbReference>
<evidence type="ECO:0000256" key="10">
    <source>
        <dbReference type="ARBA" id="ARBA00047493"/>
    </source>
</evidence>
<feature type="domain" description="Mur ligase central" evidence="13">
    <location>
        <begin position="46"/>
        <end position="271"/>
    </location>
</feature>
<organism evidence="14 15">
    <name type="scientific">Paraliobacillus quinghaiensis</name>
    <dbReference type="NCBI Taxonomy" id="470815"/>
    <lineage>
        <taxon>Bacteria</taxon>
        <taxon>Bacillati</taxon>
        <taxon>Bacillota</taxon>
        <taxon>Bacilli</taxon>
        <taxon>Bacillales</taxon>
        <taxon>Bacillaceae</taxon>
        <taxon>Paraliobacillus</taxon>
    </lineage>
</organism>
<dbReference type="PANTHER" id="PTHR11136:SF0">
    <property type="entry name" value="DIHYDROFOLATE SYNTHETASE-RELATED"/>
    <property type="match status" value="1"/>
</dbReference>
<feature type="domain" description="Mur ligase C-terminal" evidence="12">
    <location>
        <begin position="298"/>
        <end position="415"/>
    </location>
</feature>
<keyword evidence="7 11" id="KW-0067">ATP-binding</keyword>
<evidence type="ECO:0000256" key="5">
    <source>
        <dbReference type="ARBA" id="ARBA00022723"/>
    </source>
</evidence>
<dbReference type="EC" id="6.3.2.17" evidence="3"/>
<dbReference type="FunFam" id="3.40.1190.10:FF:000011">
    <property type="entry name" value="Folylpolyglutamate synthase/dihydrofolate synthase"/>
    <property type="match status" value="1"/>
</dbReference>
<dbReference type="InterPro" id="IPR013221">
    <property type="entry name" value="Mur_ligase_cen"/>
</dbReference>
<dbReference type="Gene3D" id="3.90.190.20">
    <property type="entry name" value="Mur ligase, C-terminal domain"/>
    <property type="match status" value="1"/>
</dbReference>
<dbReference type="InterPro" id="IPR036615">
    <property type="entry name" value="Mur_ligase_C_dom_sf"/>
</dbReference>
<reference evidence="14" key="1">
    <citation type="journal article" date="2014" name="Int. J. Syst. Evol. Microbiol.">
        <title>Complete genome sequence of Corynebacterium casei LMG S-19264T (=DSM 44701T), isolated from a smear-ripened cheese.</title>
        <authorList>
            <consortium name="US DOE Joint Genome Institute (JGI-PGF)"/>
            <person name="Walter F."/>
            <person name="Albersmeier A."/>
            <person name="Kalinowski J."/>
            <person name="Ruckert C."/>
        </authorList>
    </citation>
    <scope>NUCLEOTIDE SEQUENCE</scope>
    <source>
        <strain evidence="14">CGMCC 1.6333</strain>
    </source>
</reference>
<keyword evidence="5" id="KW-0479">Metal-binding</keyword>
<dbReference type="EMBL" id="BMLG01000003">
    <property type="protein sequence ID" value="GGM27237.1"/>
    <property type="molecule type" value="Genomic_DNA"/>
</dbReference>
<name>A0A917WTR1_9BACI</name>
<dbReference type="Pfam" id="PF08245">
    <property type="entry name" value="Mur_ligase_M"/>
    <property type="match status" value="1"/>
</dbReference>
<evidence type="ECO:0000256" key="9">
    <source>
        <dbReference type="ARBA" id="ARBA00030592"/>
    </source>
</evidence>
<dbReference type="InterPro" id="IPR001645">
    <property type="entry name" value="Folylpolyglutamate_synth"/>
</dbReference>
<evidence type="ECO:0000259" key="13">
    <source>
        <dbReference type="Pfam" id="PF08245"/>
    </source>
</evidence>
<accession>A0A917WTR1</accession>
<evidence type="ECO:0000256" key="1">
    <source>
        <dbReference type="ARBA" id="ARBA00001946"/>
    </source>
</evidence>
<dbReference type="PIRSF" id="PIRSF001563">
    <property type="entry name" value="Folylpolyglu_synth"/>
    <property type="match status" value="1"/>
</dbReference>
<dbReference type="RefSeq" id="WP_162879224.1">
    <property type="nucleotide sequence ID" value="NZ_BMLG01000003.1"/>
</dbReference>
<dbReference type="InterPro" id="IPR004101">
    <property type="entry name" value="Mur_ligase_C"/>
</dbReference>
<evidence type="ECO:0000313" key="15">
    <source>
        <dbReference type="Proteomes" id="UP000618460"/>
    </source>
</evidence>
<evidence type="ECO:0000256" key="3">
    <source>
        <dbReference type="ARBA" id="ARBA00013025"/>
    </source>
</evidence>
<sequence length="428" mass="47890">MFHTFEQVNHFLDERKRGKILPGLDRVENLLETIDHPEEKFKSIHVAGTNGKGSTVAYIATSLEINNYKVGTFTSPSIVKRNDMIQINKRPISDQSFLEQFNRLLPGINALDQQGNPPSSFEIIVAIAFGYYDTENVDIALIEAGMGGLEDATNCLNPILSIITTIGTDHSDFLGKTYQEIALHKAGIIKRQTPVILGEVPKQAESVVQATAKQNNARLLQLGADFYYQNSQLDQNKKETFTFKTEKDTFKFTLVMHGKHQVHNASLAVMALLMLEGIGFSRATSDIENTIGSTKLIGRFEQIATNPIVIIDGAHNAEGIAGFIETVKRYFPAEKKQLLFAAFADKPLTNMINQVDDQFDKVVFTSFDHPRAAEASELYQYSTNKNREYQHNWQEALNGLLKNEADQTITFVTGSLDFIGKVRGFFEK</sequence>
<keyword evidence="8" id="KW-0460">Magnesium</keyword>
<dbReference type="AlphaFoldDB" id="A0A917WTR1"/>
<evidence type="ECO:0000256" key="7">
    <source>
        <dbReference type="ARBA" id="ARBA00022840"/>
    </source>
</evidence>
<dbReference type="Gene3D" id="3.40.1190.10">
    <property type="entry name" value="Mur-like, catalytic domain"/>
    <property type="match status" value="1"/>
</dbReference>
<dbReference type="Pfam" id="PF02875">
    <property type="entry name" value="Mur_ligase_C"/>
    <property type="match status" value="1"/>
</dbReference>
<dbReference type="Proteomes" id="UP000618460">
    <property type="component" value="Unassembled WGS sequence"/>
</dbReference>
<reference evidence="14" key="2">
    <citation type="submission" date="2020-09" db="EMBL/GenBank/DDBJ databases">
        <authorList>
            <person name="Sun Q."/>
            <person name="Zhou Y."/>
        </authorList>
    </citation>
    <scope>NUCLEOTIDE SEQUENCE</scope>
    <source>
        <strain evidence="14">CGMCC 1.6333</strain>
    </source>
</reference>
<evidence type="ECO:0000313" key="14">
    <source>
        <dbReference type="EMBL" id="GGM27237.1"/>
    </source>
</evidence>
<comment type="caution">
    <text evidence="14">The sequence shown here is derived from an EMBL/GenBank/DDBJ whole genome shotgun (WGS) entry which is preliminary data.</text>
</comment>
<dbReference type="SUPFAM" id="SSF53623">
    <property type="entry name" value="MurD-like peptide ligases, catalytic domain"/>
    <property type="match status" value="1"/>
</dbReference>
<evidence type="ECO:0000256" key="2">
    <source>
        <dbReference type="ARBA" id="ARBA00008276"/>
    </source>
</evidence>
<evidence type="ECO:0000256" key="11">
    <source>
        <dbReference type="PIRNR" id="PIRNR001563"/>
    </source>
</evidence>
<dbReference type="InterPro" id="IPR036565">
    <property type="entry name" value="Mur-like_cat_sf"/>
</dbReference>
<dbReference type="GO" id="GO:0005524">
    <property type="term" value="F:ATP binding"/>
    <property type="evidence" value="ECO:0007669"/>
    <property type="project" value="UniProtKB-KW"/>
</dbReference>
<dbReference type="GO" id="GO:0004326">
    <property type="term" value="F:tetrahydrofolylpolyglutamate synthase activity"/>
    <property type="evidence" value="ECO:0007669"/>
    <property type="project" value="UniProtKB-EC"/>
</dbReference>
<dbReference type="GO" id="GO:0008841">
    <property type="term" value="F:dihydrofolate synthase activity"/>
    <property type="evidence" value="ECO:0007669"/>
    <property type="project" value="TreeGrafter"/>
</dbReference>